<evidence type="ECO:0000313" key="10">
    <source>
        <dbReference type="EMBL" id="NYS92745.1"/>
    </source>
</evidence>
<keyword evidence="3" id="KW-1003">Cell membrane</keyword>
<evidence type="ECO:0000256" key="5">
    <source>
        <dbReference type="ARBA" id="ARBA00022989"/>
    </source>
</evidence>
<proteinExistence type="inferred from homology"/>
<keyword evidence="5 7" id="KW-1133">Transmembrane helix</keyword>
<evidence type="ECO:0000313" key="11">
    <source>
        <dbReference type="Proteomes" id="UP000561011"/>
    </source>
</evidence>
<dbReference type="PROSITE" id="PS50928">
    <property type="entry name" value="ABC_TM1"/>
    <property type="match status" value="1"/>
</dbReference>
<gene>
    <name evidence="10" type="ORF">HZZ10_04280</name>
</gene>
<feature type="domain" description="ABC transmembrane type-1" evidence="9">
    <location>
        <begin position="66"/>
        <end position="257"/>
    </location>
</feature>
<sequence>MLRSRKALAGLVILLVFVATALLAPVVFPGDPMHITATGSLPPSAEHLLGTTAKGQDVLALTAWGARSSLLVGFVAGAASTLIGVVVGLLAAYAGRTTDSLLSLLTNVFLLIPSLPLLVILAAFLPSGIGTVVVVLIITGWAGSARVLRSQALSIRGKDFVAAAVVTGERPSRIMFREILPNMASIVMSGLLACIIGAIGAQAGIEFLGLGDGSTVSWGTNLYWASNDGALLSGAWWVFVPSGACIALVALALALVNYAVDEITNPRLRTPARRRSATDPTPVTAAATGPGAVTETGAAGSTKGTAR</sequence>
<keyword evidence="11" id="KW-1185">Reference proteome</keyword>
<evidence type="ECO:0000256" key="8">
    <source>
        <dbReference type="SAM" id="MobiDB-lite"/>
    </source>
</evidence>
<name>A0A853EQ56_9MICO</name>
<evidence type="ECO:0000256" key="7">
    <source>
        <dbReference type="RuleBase" id="RU363032"/>
    </source>
</evidence>
<feature type="transmembrane region" description="Helical" evidence="7">
    <location>
        <begin position="236"/>
        <end position="260"/>
    </location>
</feature>
<dbReference type="InterPro" id="IPR050366">
    <property type="entry name" value="BP-dependent_transpt_permease"/>
</dbReference>
<dbReference type="EMBL" id="JACBYE010000007">
    <property type="protein sequence ID" value="NYS92745.1"/>
    <property type="molecule type" value="Genomic_DNA"/>
</dbReference>
<dbReference type="CDD" id="cd06261">
    <property type="entry name" value="TM_PBP2"/>
    <property type="match status" value="1"/>
</dbReference>
<keyword evidence="2 7" id="KW-0813">Transport</keyword>
<comment type="caution">
    <text evidence="10">The sequence shown here is derived from an EMBL/GenBank/DDBJ whole genome shotgun (WGS) entry which is preliminary data.</text>
</comment>
<dbReference type="InterPro" id="IPR000515">
    <property type="entry name" value="MetI-like"/>
</dbReference>
<feature type="transmembrane region" description="Helical" evidence="7">
    <location>
        <begin position="179"/>
        <end position="201"/>
    </location>
</feature>
<dbReference type="GO" id="GO:0071916">
    <property type="term" value="F:dipeptide transmembrane transporter activity"/>
    <property type="evidence" value="ECO:0007669"/>
    <property type="project" value="TreeGrafter"/>
</dbReference>
<organism evidence="10 11">
    <name type="scientific">Sanguibacter inulinus</name>
    <dbReference type="NCBI Taxonomy" id="60922"/>
    <lineage>
        <taxon>Bacteria</taxon>
        <taxon>Bacillati</taxon>
        <taxon>Actinomycetota</taxon>
        <taxon>Actinomycetes</taxon>
        <taxon>Micrococcales</taxon>
        <taxon>Sanguibacteraceae</taxon>
        <taxon>Sanguibacter</taxon>
    </lineage>
</organism>
<dbReference type="Gene3D" id="1.10.3720.10">
    <property type="entry name" value="MetI-like"/>
    <property type="match status" value="1"/>
</dbReference>
<dbReference type="GO" id="GO:0005886">
    <property type="term" value="C:plasma membrane"/>
    <property type="evidence" value="ECO:0007669"/>
    <property type="project" value="UniProtKB-SubCell"/>
</dbReference>
<dbReference type="Pfam" id="PF00528">
    <property type="entry name" value="BPD_transp_1"/>
    <property type="match status" value="1"/>
</dbReference>
<evidence type="ECO:0000259" key="9">
    <source>
        <dbReference type="PROSITE" id="PS50928"/>
    </source>
</evidence>
<comment type="subcellular location">
    <subcellularLocation>
        <location evidence="1 7">Cell membrane</location>
        <topology evidence="1 7">Multi-pass membrane protein</topology>
    </subcellularLocation>
</comment>
<protein>
    <submittedName>
        <fullName evidence="10">ABC transporter permease</fullName>
    </submittedName>
</protein>
<evidence type="ECO:0000256" key="6">
    <source>
        <dbReference type="ARBA" id="ARBA00023136"/>
    </source>
</evidence>
<feature type="compositionally biased region" description="Low complexity" evidence="8">
    <location>
        <begin position="278"/>
        <end position="300"/>
    </location>
</feature>
<comment type="similarity">
    <text evidence="7">Belongs to the binding-protein-dependent transport system permease family.</text>
</comment>
<dbReference type="AlphaFoldDB" id="A0A853EQ56"/>
<dbReference type="SUPFAM" id="SSF161098">
    <property type="entry name" value="MetI-like"/>
    <property type="match status" value="1"/>
</dbReference>
<keyword evidence="6 7" id="KW-0472">Membrane</keyword>
<feature type="transmembrane region" description="Helical" evidence="7">
    <location>
        <begin position="101"/>
        <end position="123"/>
    </location>
</feature>
<dbReference type="PANTHER" id="PTHR43386">
    <property type="entry name" value="OLIGOPEPTIDE TRANSPORT SYSTEM PERMEASE PROTEIN APPC"/>
    <property type="match status" value="1"/>
</dbReference>
<dbReference type="Proteomes" id="UP000561011">
    <property type="component" value="Unassembled WGS sequence"/>
</dbReference>
<evidence type="ECO:0000256" key="4">
    <source>
        <dbReference type="ARBA" id="ARBA00022692"/>
    </source>
</evidence>
<evidence type="ECO:0000256" key="3">
    <source>
        <dbReference type="ARBA" id="ARBA00022475"/>
    </source>
</evidence>
<evidence type="ECO:0000256" key="1">
    <source>
        <dbReference type="ARBA" id="ARBA00004651"/>
    </source>
</evidence>
<dbReference type="PANTHER" id="PTHR43386:SF1">
    <property type="entry name" value="D,D-DIPEPTIDE TRANSPORT SYSTEM PERMEASE PROTEIN DDPC-RELATED"/>
    <property type="match status" value="1"/>
</dbReference>
<reference evidence="10 11" key="1">
    <citation type="submission" date="2020-07" db="EMBL/GenBank/DDBJ databases">
        <title>MOT database genomes.</title>
        <authorList>
            <person name="Joseph S."/>
            <person name="Aduse-Opoku J."/>
            <person name="Hashim A."/>
            <person name="Wade W."/>
            <person name="Curtis M."/>
        </authorList>
    </citation>
    <scope>NUCLEOTIDE SEQUENCE [LARGE SCALE GENOMIC DNA]</scope>
    <source>
        <strain evidence="10 11">DSM 100099</strain>
    </source>
</reference>
<feature type="region of interest" description="Disordered" evidence="8">
    <location>
        <begin position="270"/>
        <end position="307"/>
    </location>
</feature>
<evidence type="ECO:0000256" key="2">
    <source>
        <dbReference type="ARBA" id="ARBA00022448"/>
    </source>
</evidence>
<dbReference type="InterPro" id="IPR035906">
    <property type="entry name" value="MetI-like_sf"/>
</dbReference>
<feature type="transmembrane region" description="Helical" evidence="7">
    <location>
        <begin position="70"/>
        <end position="94"/>
    </location>
</feature>
<keyword evidence="4 7" id="KW-0812">Transmembrane</keyword>
<accession>A0A853EQ56</accession>
<feature type="transmembrane region" description="Helical" evidence="7">
    <location>
        <begin position="129"/>
        <end position="148"/>
    </location>
</feature>